<evidence type="ECO:0000313" key="2">
    <source>
        <dbReference type="Proteomes" id="UP001153076"/>
    </source>
</evidence>
<proteinExistence type="predicted"/>
<comment type="caution">
    <text evidence="1">The sequence shown here is derived from an EMBL/GenBank/DDBJ whole genome shotgun (WGS) entry which is preliminary data.</text>
</comment>
<gene>
    <name evidence="1" type="ORF">Cgig2_005147</name>
</gene>
<keyword evidence="2" id="KW-1185">Reference proteome</keyword>
<evidence type="ECO:0000313" key="1">
    <source>
        <dbReference type="EMBL" id="KAJ8442207.1"/>
    </source>
</evidence>
<accession>A0A9Q1KFC7</accession>
<protein>
    <submittedName>
        <fullName evidence="1">Uncharacterized protein</fullName>
    </submittedName>
</protein>
<organism evidence="1 2">
    <name type="scientific">Carnegiea gigantea</name>
    <dbReference type="NCBI Taxonomy" id="171969"/>
    <lineage>
        <taxon>Eukaryota</taxon>
        <taxon>Viridiplantae</taxon>
        <taxon>Streptophyta</taxon>
        <taxon>Embryophyta</taxon>
        <taxon>Tracheophyta</taxon>
        <taxon>Spermatophyta</taxon>
        <taxon>Magnoliopsida</taxon>
        <taxon>eudicotyledons</taxon>
        <taxon>Gunneridae</taxon>
        <taxon>Pentapetalae</taxon>
        <taxon>Caryophyllales</taxon>
        <taxon>Cactineae</taxon>
        <taxon>Cactaceae</taxon>
        <taxon>Cactoideae</taxon>
        <taxon>Echinocereeae</taxon>
        <taxon>Carnegiea</taxon>
    </lineage>
</organism>
<name>A0A9Q1KFC7_9CARY</name>
<dbReference type="Proteomes" id="UP001153076">
    <property type="component" value="Unassembled WGS sequence"/>
</dbReference>
<sequence length="151" mass="17095">MFSICLEIATMLVNYGQNQEWLDFEAKKLQSIVKEQSLTISKKDALSDKINPRILRYLIFGGLRGRSTGVGKNCCEDRKIKSNSQTCAPFAAVQLMFLTTTDLLFPPSLEGHEISTVQIQQKHLIFSPIIGKPNPIWSIQLLYTKKMEETS</sequence>
<reference evidence="1" key="1">
    <citation type="submission" date="2022-04" db="EMBL/GenBank/DDBJ databases">
        <title>Carnegiea gigantea Genome sequencing and assembly v2.</title>
        <authorList>
            <person name="Copetti D."/>
            <person name="Sanderson M.J."/>
            <person name="Burquez A."/>
            <person name="Wojciechowski M.F."/>
        </authorList>
    </citation>
    <scope>NUCLEOTIDE SEQUENCE</scope>
    <source>
        <strain evidence="1">SGP5-SGP5p</strain>
        <tissue evidence="1">Aerial part</tissue>
    </source>
</reference>
<dbReference type="EMBL" id="JAKOGI010000144">
    <property type="protein sequence ID" value="KAJ8442207.1"/>
    <property type="molecule type" value="Genomic_DNA"/>
</dbReference>
<dbReference type="AlphaFoldDB" id="A0A9Q1KFC7"/>